<feature type="non-terminal residue" evidence="2">
    <location>
        <position position="62"/>
    </location>
</feature>
<name>A0A497EZ75_9CREN</name>
<evidence type="ECO:0000259" key="1">
    <source>
        <dbReference type="Pfam" id="PF01895"/>
    </source>
</evidence>
<dbReference type="EMBL" id="QMQZ01000017">
    <property type="protein sequence ID" value="RLE52030.1"/>
    <property type="molecule type" value="Genomic_DNA"/>
</dbReference>
<dbReference type="SUPFAM" id="SSF109755">
    <property type="entry name" value="PhoU-like"/>
    <property type="match status" value="1"/>
</dbReference>
<keyword evidence="2" id="KW-0406">Ion transport</keyword>
<dbReference type="InterPro" id="IPR026022">
    <property type="entry name" value="PhoU_dom"/>
</dbReference>
<comment type="caution">
    <text evidence="2">The sequence shown here is derived from an EMBL/GenBank/DDBJ whole genome shotgun (WGS) entry which is preliminary data.</text>
</comment>
<evidence type="ECO:0000313" key="2">
    <source>
        <dbReference type="EMBL" id="RLE52030.1"/>
    </source>
</evidence>
<proteinExistence type="predicted"/>
<dbReference type="Gene3D" id="1.20.58.220">
    <property type="entry name" value="Phosphate transport system protein phou homolog 2, domain 2"/>
    <property type="match status" value="1"/>
</dbReference>
<sequence length="62" mass="7456">MSLERIENLLLRLLDTSRTMIDLAYSSLLYNDRVFAEEVLRLEEEVDELHTEFELEVLRLKE</sequence>
<gene>
    <name evidence="2" type="ORF">DRJ20_00945</name>
</gene>
<keyword evidence="2" id="KW-0813">Transport</keyword>
<evidence type="ECO:0000313" key="3">
    <source>
        <dbReference type="Proteomes" id="UP000268446"/>
    </source>
</evidence>
<reference evidence="2 3" key="1">
    <citation type="submission" date="2018-06" db="EMBL/GenBank/DDBJ databases">
        <title>Extensive metabolic versatility and redundancy in microbially diverse, dynamic hydrothermal sediments.</title>
        <authorList>
            <person name="Dombrowski N."/>
            <person name="Teske A."/>
            <person name="Baker B.J."/>
        </authorList>
    </citation>
    <scope>NUCLEOTIDE SEQUENCE [LARGE SCALE GENOMIC DNA]</scope>
    <source>
        <strain evidence="2">B29_G17</strain>
    </source>
</reference>
<dbReference type="InterPro" id="IPR038078">
    <property type="entry name" value="PhoU-like_sf"/>
</dbReference>
<dbReference type="AlphaFoldDB" id="A0A497EZ75"/>
<protein>
    <submittedName>
        <fullName evidence="2">Potassium channel protein</fullName>
    </submittedName>
</protein>
<accession>A0A497EZ75</accession>
<keyword evidence="2" id="KW-0407">Ion channel</keyword>
<organism evidence="2 3">
    <name type="scientific">Thermoproteota archaeon</name>
    <dbReference type="NCBI Taxonomy" id="2056631"/>
    <lineage>
        <taxon>Archaea</taxon>
        <taxon>Thermoproteota</taxon>
    </lineage>
</organism>
<feature type="domain" description="PhoU" evidence="1">
    <location>
        <begin position="10"/>
        <end position="59"/>
    </location>
</feature>
<dbReference type="Pfam" id="PF01895">
    <property type="entry name" value="PhoU"/>
    <property type="match status" value="1"/>
</dbReference>
<dbReference type="GO" id="GO:0034220">
    <property type="term" value="P:monoatomic ion transmembrane transport"/>
    <property type="evidence" value="ECO:0007669"/>
    <property type="project" value="UniProtKB-KW"/>
</dbReference>
<dbReference type="Proteomes" id="UP000268446">
    <property type="component" value="Unassembled WGS sequence"/>
</dbReference>